<dbReference type="CDD" id="cd13751">
    <property type="entry name" value="TGF_beta_GDF8_like"/>
    <property type="match status" value="1"/>
</dbReference>
<dbReference type="SMART" id="SM00204">
    <property type="entry name" value="TGFB"/>
    <property type="match status" value="1"/>
</dbReference>
<evidence type="ECO:0000256" key="6">
    <source>
        <dbReference type="RuleBase" id="RU000354"/>
    </source>
</evidence>
<dbReference type="PROSITE" id="PS00250">
    <property type="entry name" value="TGF_BETA_1"/>
    <property type="match status" value="1"/>
</dbReference>
<dbReference type="Gene3D" id="2.10.90.10">
    <property type="entry name" value="Cystine-knot cytokines"/>
    <property type="match status" value="1"/>
</dbReference>
<dbReference type="GO" id="GO:0008083">
    <property type="term" value="F:growth factor activity"/>
    <property type="evidence" value="ECO:0007669"/>
    <property type="project" value="UniProtKB-KW"/>
</dbReference>
<dbReference type="InterPro" id="IPR015615">
    <property type="entry name" value="TGF-beta-rel"/>
</dbReference>
<organism evidence="8 9">
    <name type="scientific">Romanomermis culicivorax</name>
    <name type="common">Nematode worm</name>
    <dbReference type="NCBI Taxonomy" id="13658"/>
    <lineage>
        <taxon>Eukaryota</taxon>
        <taxon>Metazoa</taxon>
        <taxon>Ecdysozoa</taxon>
        <taxon>Nematoda</taxon>
        <taxon>Enoplea</taxon>
        <taxon>Dorylaimia</taxon>
        <taxon>Mermithida</taxon>
        <taxon>Mermithoidea</taxon>
        <taxon>Mermithidae</taxon>
        <taxon>Romanomermis</taxon>
    </lineage>
</organism>
<dbReference type="PROSITE" id="PS51362">
    <property type="entry name" value="TGF_BETA_2"/>
    <property type="match status" value="1"/>
</dbReference>
<dbReference type="GO" id="GO:0005615">
    <property type="term" value="C:extracellular space"/>
    <property type="evidence" value="ECO:0007669"/>
    <property type="project" value="TreeGrafter"/>
</dbReference>
<dbReference type="AlphaFoldDB" id="A0A915HT79"/>
<keyword evidence="3" id="KW-0964">Secreted</keyword>
<dbReference type="OMA" id="RQPESSY"/>
<dbReference type="PANTHER" id="PTHR11848:SF262">
    <property type="entry name" value="LD29161P"/>
    <property type="match status" value="1"/>
</dbReference>
<accession>A0A915HT79</accession>
<keyword evidence="5" id="KW-1015">Disulfide bond</keyword>
<name>A0A915HT79_ROMCU</name>
<dbReference type="Pfam" id="PF00019">
    <property type="entry name" value="TGF_beta"/>
    <property type="match status" value="1"/>
</dbReference>
<evidence type="ECO:0000256" key="2">
    <source>
        <dbReference type="ARBA" id="ARBA00006656"/>
    </source>
</evidence>
<evidence type="ECO:0000259" key="7">
    <source>
        <dbReference type="PROSITE" id="PS51362"/>
    </source>
</evidence>
<feature type="domain" description="TGF-beta family profile" evidence="7">
    <location>
        <begin position="289"/>
        <end position="403"/>
    </location>
</feature>
<evidence type="ECO:0000256" key="3">
    <source>
        <dbReference type="ARBA" id="ARBA00022525"/>
    </source>
</evidence>
<evidence type="ECO:0000256" key="4">
    <source>
        <dbReference type="ARBA" id="ARBA00023030"/>
    </source>
</evidence>
<proteinExistence type="inferred from homology"/>
<evidence type="ECO:0000313" key="8">
    <source>
        <dbReference type="Proteomes" id="UP000887565"/>
    </source>
</evidence>
<evidence type="ECO:0000256" key="5">
    <source>
        <dbReference type="ARBA" id="ARBA00023157"/>
    </source>
</evidence>
<dbReference type="InterPro" id="IPR017948">
    <property type="entry name" value="TGFb_CS"/>
</dbReference>
<dbReference type="InterPro" id="IPR001839">
    <property type="entry name" value="TGF-b_C"/>
</dbReference>
<dbReference type="Gene3D" id="2.60.120.970">
    <property type="match status" value="1"/>
</dbReference>
<protein>
    <submittedName>
        <fullName evidence="9">TGF-beta family profile domain-containing protein</fullName>
    </submittedName>
</protein>
<dbReference type="InterPro" id="IPR029034">
    <property type="entry name" value="Cystine-knot_cytokine"/>
</dbReference>
<comment type="similarity">
    <text evidence="2 6">Belongs to the TGF-beta family.</text>
</comment>
<keyword evidence="8" id="KW-1185">Reference proteome</keyword>
<comment type="subcellular location">
    <subcellularLocation>
        <location evidence="1">Secreted</location>
    </subcellularLocation>
</comment>
<evidence type="ECO:0000313" key="9">
    <source>
        <dbReference type="WBParaSite" id="nRc.2.0.1.t04959-RA"/>
    </source>
</evidence>
<dbReference type="WBParaSite" id="nRc.2.0.1.t04959-RA">
    <property type="protein sequence ID" value="nRc.2.0.1.t04959-RA"/>
    <property type="gene ID" value="nRc.2.0.1.g04959"/>
</dbReference>
<reference evidence="9" key="1">
    <citation type="submission" date="2022-11" db="UniProtKB">
        <authorList>
            <consortium name="WormBaseParasite"/>
        </authorList>
    </citation>
    <scope>IDENTIFICATION</scope>
</reference>
<evidence type="ECO:0000256" key="1">
    <source>
        <dbReference type="ARBA" id="ARBA00004613"/>
    </source>
</evidence>
<dbReference type="SUPFAM" id="SSF57501">
    <property type="entry name" value="Cystine-knot cytokines"/>
    <property type="match status" value="1"/>
</dbReference>
<dbReference type="Proteomes" id="UP000887565">
    <property type="component" value="Unplaced"/>
</dbReference>
<dbReference type="GO" id="GO:0005125">
    <property type="term" value="F:cytokine activity"/>
    <property type="evidence" value="ECO:0007669"/>
    <property type="project" value="TreeGrafter"/>
</dbReference>
<sequence>MQIVRQSLEIGIILIAFVYKAQIMAISHHHNRHKEHDNVLPQSDSPAPNNIANCTTCMLRDEARQARIDKIKEDLLQKLGFKEPPTPSVRDMAPYVPHIEGLLQRWGFDSGNVLSDEPDYTRMRYETDNYNAQTEKVFAFATRPPIFFGLPDDQPIAYFKFSNETTNNHVENVTLRFYVKRPTNVDAFEPVSKLVARLFKIDRRDGTKIEIMHKLFKKDLRLDGHWEEFRGINITKLVRHWFRKPELNYGLSVEVDFMGENLVVMPRSPQVDKYTMYLEVRVKDNDRNRHKRDTTRMDCHERDNETRCCRYSLQIDFESFGWDWVIAPKKYVAYYCAGECPFLHLQRYAHTHIVQQQANSRANVRPCCYPTSMGSITMVFFNHNKEVHVSRLPGMVVNRCGCA</sequence>
<keyword evidence="4 6" id="KW-0339">Growth factor</keyword>
<dbReference type="PANTHER" id="PTHR11848">
    <property type="entry name" value="TGF-BETA FAMILY"/>
    <property type="match status" value="1"/>
</dbReference>